<evidence type="ECO:0000256" key="5">
    <source>
        <dbReference type="ARBA" id="ARBA00022679"/>
    </source>
</evidence>
<comment type="pathway">
    <text evidence="2 9">Amino-acid biosynthesis; L-histidine biosynthesis; L-histidine from 5-phospho-alpha-D-ribose 1-diphosphate: step 7/9.</text>
</comment>
<dbReference type="Gene3D" id="3.40.640.10">
    <property type="entry name" value="Type I PLP-dependent aspartate aminotransferase-like (Major domain)"/>
    <property type="match status" value="1"/>
</dbReference>
<gene>
    <name evidence="9" type="primary">hisC</name>
    <name evidence="11" type="ORF">EV207_102124</name>
</gene>
<dbReference type="PANTHER" id="PTHR43643:SF3">
    <property type="entry name" value="HISTIDINOL-PHOSPHATE AMINOTRANSFERASE"/>
    <property type="match status" value="1"/>
</dbReference>
<proteinExistence type="inferred from homology"/>
<dbReference type="InterPro" id="IPR001917">
    <property type="entry name" value="Aminotrans_II_pyridoxalP_BS"/>
</dbReference>
<dbReference type="Gene3D" id="3.90.1150.10">
    <property type="entry name" value="Aspartate Aminotransferase, domain 1"/>
    <property type="match status" value="1"/>
</dbReference>
<accession>A0A4R2PBE7</accession>
<comment type="subunit">
    <text evidence="3 9">Homodimer.</text>
</comment>
<dbReference type="InterPro" id="IPR050106">
    <property type="entry name" value="HistidinolP_aminotransfase"/>
</dbReference>
<dbReference type="InterPro" id="IPR015422">
    <property type="entry name" value="PyrdxlP-dep_Trfase_small"/>
</dbReference>
<dbReference type="AlphaFoldDB" id="A0A4R2PBE7"/>
<keyword evidence="4 9" id="KW-0032">Aminotransferase</keyword>
<dbReference type="InterPro" id="IPR015424">
    <property type="entry name" value="PyrdxlP-dep_Trfase"/>
</dbReference>
<comment type="catalytic activity">
    <reaction evidence="8 9">
        <text>L-histidinol phosphate + 2-oxoglutarate = 3-(imidazol-4-yl)-2-oxopropyl phosphate + L-glutamate</text>
        <dbReference type="Rhea" id="RHEA:23744"/>
        <dbReference type="ChEBI" id="CHEBI:16810"/>
        <dbReference type="ChEBI" id="CHEBI:29985"/>
        <dbReference type="ChEBI" id="CHEBI:57766"/>
        <dbReference type="ChEBI" id="CHEBI:57980"/>
        <dbReference type="EC" id="2.6.1.9"/>
    </reaction>
</comment>
<dbReference type="EC" id="2.6.1.9" evidence="9"/>
<dbReference type="SUPFAM" id="SSF53383">
    <property type="entry name" value="PLP-dependent transferases"/>
    <property type="match status" value="1"/>
</dbReference>
<feature type="modified residue" description="N6-(pyridoxal phosphate)lysine" evidence="9">
    <location>
        <position position="220"/>
    </location>
</feature>
<comment type="similarity">
    <text evidence="9">Belongs to the class-II pyridoxal-phosphate-dependent aminotransferase family. Histidinol-phosphate aminotransferase subfamily.</text>
</comment>
<dbReference type="InterPro" id="IPR015421">
    <property type="entry name" value="PyrdxlP-dep_Trfase_major"/>
</dbReference>
<dbReference type="HAMAP" id="MF_01023">
    <property type="entry name" value="HisC_aminotrans_2"/>
    <property type="match status" value="1"/>
</dbReference>
<keyword evidence="7 9" id="KW-0368">Histidine biosynthesis</keyword>
<name>A0A4R2PBE7_9BACL</name>
<evidence type="ECO:0000256" key="9">
    <source>
        <dbReference type="HAMAP-Rule" id="MF_01023"/>
    </source>
</evidence>
<dbReference type="PANTHER" id="PTHR43643">
    <property type="entry name" value="HISTIDINOL-PHOSPHATE AMINOTRANSFERASE 2"/>
    <property type="match status" value="1"/>
</dbReference>
<evidence type="ECO:0000313" key="12">
    <source>
        <dbReference type="Proteomes" id="UP000295416"/>
    </source>
</evidence>
<evidence type="ECO:0000256" key="7">
    <source>
        <dbReference type="ARBA" id="ARBA00023102"/>
    </source>
</evidence>
<evidence type="ECO:0000256" key="4">
    <source>
        <dbReference type="ARBA" id="ARBA00022576"/>
    </source>
</evidence>
<evidence type="ECO:0000256" key="6">
    <source>
        <dbReference type="ARBA" id="ARBA00022898"/>
    </source>
</evidence>
<dbReference type="OrthoDB" id="9813612at2"/>
<evidence type="ECO:0000256" key="3">
    <source>
        <dbReference type="ARBA" id="ARBA00011738"/>
    </source>
</evidence>
<dbReference type="Pfam" id="PF00155">
    <property type="entry name" value="Aminotran_1_2"/>
    <property type="match status" value="1"/>
</dbReference>
<dbReference type="GO" id="GO:0000105">
    <property type="term" value="P:L-histidine biosynthetic process"/>
    <property type="evidence" value="ECO:0007669"/>
    <property type="project" value="UniProtKB-UniRule"/>
</dbReference>
<reference evidence="11 12" key="1">
    <citation type="submission" date="2019-03" db="EMBL/GenBank/DDBJ databases">
        <title>Genomic Encyclopedia of Type Strains, Phase IV (KMG-IV): sequencing the most valuable type-strain genomes for metagenomic binning, comparative biology and taxonomic classification.</title>
        <authorList>
            <person name="Goeker M."/>
        </authorList>
    </citation>
    <scope>NUCLEOTIDE SEQUENCE [LARGE SCALE GENOMIC DNA]</scope>
    <source>
        <strain evidence="11 12">DSM 19377</strain>
    </source>
</reference>
<dbReference type="UniPathway" id="UPA00031">
    <property type="reaction ID" value="UER00012"/>
</dbReference>
<dbReference type="EMBL" id="SLXK01000002">
    <property type="protein sequence ID" value="TCP31634.1"/>
    <property type="molecule type" value="Genomic_DNA"/>
</dbReference>
<keyword evidence="12" id="KW-1185">Reference proteome</keyword>
<organism evidence="11 12">
    <name type="scientific">Scopulibacillus darangshiensis</name>
    <dbReference type="NCBI Taxonomy" id="442528"/>
    <lineage>
        <taxon>Bacteria</taxon>
        <taxon>Bacillati</taxon>
        <taxon>Bacillota</taxon>
        <taxon>Bacilli</taxon>
        <taxon>Bacillales</taxon>
        <taxon>Sporolactobacillaceae</taxon>
        <taxon>Scopulibacillus</taxon>
    </lineage>
</organism>
<evidence type="ECO:0000313" key="11">
    <source>
        <dbReference type="EMBL" id="TCP31634.1"/>
    </source>
</evidence>
<dbReference type="Proteomes" id="UP000295416">
    <property type="component" value="Unassembled WGS sequence"/>
</dbReference>
<dbReference type="InterPro" id="IPR005861">
    <property type="entry name" value="HisP_aminotrans"/>
</dbReference>
<keyword evidence="6 9" id="KW-0663">Pyridoxal phosphate</keyword>
<feature type="domain" description="Aminotransferase class I/classII large" evidence="10">
    <location>
        <begin position="28"/>
        <end position="353"/>
    </location>
</feature>
<evidence type="ECO:0000256" key="1">
    <source>
        <dbReference type="ARBA" id="ARBA00001933"/>
    </source>
</evidence>
<protein>
    <recommendedName>
        <fullName evidence="9">Histidinol-phosphate aminotransferase</fullName>
        <ecNumber evidence="9">2.6.1.9</ecNumber>
    </recommendedName>
    <alternativeName>
        <fullName evidence="9">Imidazole acetol-phosphate transaminase</fullName>
    </alternativeName>
</protein>
<dbReference type="RefSeq" id="WP_132743226.1">
    <property type="nucleotide sequence ID" value="NZ_SLXK01000002.1"/>
</dbReference>
<dbReference type="NCBIfam" id="TIGR01141">
    <property type="entry name" value="hisC"/>
    <property type="match status" value="1"/>
</dbReference>
<keyword evidence="5 9" id="KW-0808">Transferase</keyword>
<dbReference type="InterPro" id="IPR004839">
    <property type="entry name" value="Aminotransferase_I/II_large"/>
</dbReference>
<comment type="cofactor">
    <cofactor evidence="1 9">
        <name>pyridoxal 5'-phosphate</name>
        <dbReference type="ChEBI" id="CHEBI:597326"/>
    </cofactor>
</comment>
<dbReference type="CDD" id="cd00609">
    <property type="entry name" value="AAT_like"/>
    <property type="match status" value="1"/>
</dbReference>
<evidence type="ECO:0000256" key="8">
    <source>
        <dbReference type="ARBA" id="ARBA00047481"/>
    </source>
</evidence>
<sequence>MKEQLKTLKPYQPGKQVEEVKKELGLEKIEKLASNENPFGCSPKAIKGMQKVFGELAIYPDGYATVLRKKISAHFHISEDQIIFGNGTDEIIHMISRAYLEPGLNTIMADLTFPQYKRNAVIDGAEVREVPLVHGRHDLDTMRSLIDENTKVIWLCNPNNPSGEYIRESELTAFLDTVPSDVLVVSDEAYYEYVTAEDYPQSLNLIQSYPNLIFTRTFSKAYGMAALRIGYGIANPELIRSLEAVREPFNASRLAQAAAAEALEDQEFIAKCAEKNNEGKQQYYDFCDDMGLACYPTQGNFILIDVGGSGEEAFKYLLSKGYIVRSGAALGYPKGIRITIGNKEQNDAIISHLRNYLT</sequence>
<evidence type="ECO:0000256" key="2">
    <source>
        <dbReference type="ARBA" id="ARBA00005011"/>
    </source>
</evidence>
<dbReference type="PROSITE" id="PS00599">
    <property type="entry name" value="AA_TRANSFER_CLASS_2"/>
    <property type="match status" value="1"/>
</dbReference>
<keyword evidence="9" id="KW-0028">Amino-acid biosynthesis</keyword>
<dbReference type="GO" id="GO:0004400">
    <property type="term" value="F:histidinol-phosphate transaminase activity"/>
    <property type="evidence" value="ECO:0007669"/>
    <property type="project" value="UniProtKB-UniRule"/>
</dbReference>
<dbReference type="GO" id="GO:0030170">
    <property type="term" value="F:pyridoxal phosphate binding"/>
    <property type="evidence" value="ECO:0007669"/>
    <property type="project" value="InterPro"/>
</dbReference>
<comment type="caution">
    <text evidence="11">The sequence shown here is derived from an EMBL/GenBank/DDBJ whole genome shotgun (WGS) entry which is preliminary data.</text>
</comment>
<evidence type="ECO:0000259" key="10">
    <source>
        <dbReference type="Pfam" id="PF00155"/>
    </source>
</evidence>